<evidence type="ECO:0000256" key="3">
    <source>
        <dbReference type="ARBA" id="ARBA00022525"/>
    </source>
</evidence>
<dbReference type="Proteomes" id="UP000695000">
    <property type="component" value="Unplaced"/>
</dbReference>
<proteinExistence type="inferred from homology"/>
<protein>
    <submittedName>
        <fullName evidence="7">Inactive pancreatic lipase-related protein 1-like</fullName>
    </submittedName>
</protein>
<accession>A0ABM1MZU5</accession>
<gene>
    <name evidence="7" type="primary">LOC108565253</name>
</gene>
<dbReference type="InterPro" id="IPR016272">
    <property type="entry name" value="Lipase_LIPH"/>
</dbReference>
<evidence type="ECO:0000259" key="5">
    <source>
        <dbReference type="Pfam" id="PF00151"/>
    </source>
</evidence>
<dbReference type="PANTHER" id="PTHR11610">
    <property type="entry name" value="LIPASE"/>
    <property type="match status" value="1"/>
</dbReference>
<dbReference type="InterPro" id="IPR013818">
    <property type="entry name" value="Lipase"/>
</dbReference>
<organism evidence="6 7">
    <name type="scientific">Nicrophorus vespilloides</name>
    <name type="common">Boreal carrion beetle</name>
    <dbReference type="NCBI Taxonomy" id="110193"/>
    <lineage>
        <taxon>Eukaryota</taxon>
        <taxon>Metazoa</taxon>
        <taxon>Ecdysozoa</taxon>
        <taxon>Arthropoda</taxon>
        <taxon>Hexapoda</taxon>
        <taxon>Insecta</taxon>
        <taxon>Pterygota</taxon>
        <taxon>Neoptera</taxon>
        <taxon>Endopterygota</taxon>
        <taxon>Coleoptera</taxon>
        <taxon>Polyphaga</taxon>
        <taxon>Staphyliniformia</taxon>
        <taxon>Silphidae</taxon>
        <taxon>Nicrophorinae</taxon>
        <taxon>Nicrophorus</taxon>
    </lineage>
</organism>
<dbReference type="GeneID" id="108565253"/>
<feature type="domain" description="Lipase" evidence="5">
    <location>
        <begin position="16"/>
        <end position="349"/>
    </location>
</feature>
<dbReference type="Pfam" id="PF00151">
    <property type="entry name" value="Lipase"/>
    <property type="match status" value="1"/>
</dbReference>
<evidence type="ECO:0000256" key="4">
    <source>
        <dbReference type="RuleBase" id="RU004262"/>
    </source>
</evidence>
<comment type="similarity">
    <text evidence="2 4">Belongs to the AB hydrolase superfamily. Lipase family.</text>
</comment>
<sequence>MDDELIVNEIVGVFSTCFEDIGCVDFNEKWYDEKYRPRNLDPLDRHTIRTEFLLMKNPKNESTELVYDVMSLKKETVEVAGFRKGTCTIFIIHDFTSNGYTGWIKHIVVALSRKTDCNVISIDWQAGAEPPLEQALSNARVVALEAKMFITMLKECFNQSPETLHVIGHGVGSHIAGYIGKSICGLQRITALDPTGPFFAHMPKEVRLDADDARYVEVLHTDHFNHRSQGSKFPFGHANFLINDALHQPGCNDSSHMPSFVDLRRDSLQEGKILPACSHKRSFKYYIQALEECECKFIGIHCVDYESFLMGQCNSCPGNGTCATFGLEPPSVKTKNNNYYILTNEHTPFCMISYTVNITLEGGEVSKDVEGYFEMILIDDNSKVTNATNTLSGAMRKMTTGHFYKFVFYASLPPINKVKEAKVRWNYNSNKICILCDKSITIKDISIKRIAIKPDPAH</sequence>
<dbReference type="Gene3D" id="3.40.50.1820">
    <property type="entry name" value="alpha/beta hydrolase"/>
    <property type="match status" value="1"/>
</dbReference>
<evidence type="ECO:0000256" key="1">
    <source>
        <dbReference type="ARBA" id="ARBA00004613"/>
    </source>
</evidence>
<evidence type="ECO:0000313" key="6">
    <source>
        <dbReference type="Proteomes" id="UP000695000"/>
    </source>
</evidence>
<dbReference type="InterPro" id="IPR029058">
    <property type="entry name" value="AB_hydrolase_fold"/>
</dbReference>
<reference evidence="7" key="1">
    <citation type="submission" date="2025-08" db="UniProtKB">
        <authorList>
            <consortium name="RefSeq"/>
        </authorList>
    </citation>
    <scope>IDENTIFICATION</scope>
    <source>
        <tissue evidence="7">Whole Larva</tissue>
    </source>
</reference>
<dbReference type="PRINTS" id="PR00821">
    <property type="entry name" value="TAGLIPASE"/>
</dbReference>
<dbReference type="PANTHER" id="PTHR11610:SF173">
    <property type="entry name" value="LIPASE DOMAIN-CONTAINING PROTEIN-RELATED"/>
    <property type="match status" value="1"/>
</dbReference>
<keyword evidence="6" id="KW-1185">Reference proteome</keyword>
<dbReference type="RefSeq" id="XP_017780095.1">
    <property type="nucleotide sequence ID" value="XM_017924606.1"/>
</dbReference>
<comment type="subcellular location">
    <subcellularLocation>
        <location evidence="1">Secreted</location>
    </subcellularLocation>
</comment>
<name>A0ABM1MZU5_NICVS</name>
<dbReference type="PIRSF" id="PIRSF000865">
    <property type="entry name" value="Lipoprotein_lipase_LIPH"/>
    <property type="match status" value="1"/>
</dbReference>
<dbReference type="SUPFAM" id="SSF53474">
    <property type="entry name" value="alpha/beta-Hydrolases"/>
    <property type="match status" value="1"/>
</dbReference>
<dbReference type="InterPro" id="IPR000734">
    <property type="entry name" value="TAG_lipase"/>
</dbReference>
<keyword evidence="3" id="KW-0964">Secreted</keyword>
<evidence type="ECO:0000313" key="7">
    <source>
        <dbReference type="RefSeq" id="XP_017780095.1"/>
    </source>
</evidence>
<evidence type="ECO:0000256" key="2">
    <source>
        <dbReference type="ARBA" id="ARBA00010701"/>
    </source>
</evidence>